<evidence type="ECO:0000256" key="1">
    <source>
        <dbReference type="SAM" id="MobiDB-lite"/>
    </source>
</evidence>
<organism evidence="2 3">
    <name type="scientific">Pisolithus tinctorius Marx 270</name>
    <dbReference type="NCBI Taxonomy" id="870435"/>
    <lineage>
        <taxon>Eukaryota</taxon>
        <taxon>Fungi</taxon>
        <taxon>Dikarya</taxon>
        <taxon>Basidiomycota</taxon>
        <taxon>Agaricomycotina</taxon>
        <taxon>Agaricomycetes</taxon>
        <taxon>Agaricomycetidae</taxon>
        <taxon>Boletales</taxon>
        <taxon>Sclerodermatineae</taxon>
        <taxon>Pisolithaceae</taxon>
        <taxon>Pisolithus</taxon>
    </lineage>
</organism>
<evidence type="ECO:0000313" key="3">
    <source>
        <dbReference type="Proteomes" id="UP000054217"/>
    </source>
</evidence>
<proteinExistence type="predicted"/>
<gene>
    <name evidence="2" type="ORF">M404DRAFT_33608</name>
</gene>
<dbReference type="Proteomes" id="UP000054217">
    <property type="component" value="Unassembled WGS sequence"/>
</dbReference>
<feature type="compositionally biased region" description="Polar residues" evidence="1">
    <location>
        <begin position="129"/>
        <end position="139"/>
    </location>
</feature>
<dbReference type="HOGENOM" id="CLU_006410_1_0_1"/>
<evidence type="ECO:0000313" key="2">
    <source>
        <dbReference type="EMBL" id="KIN96051.1"/>
    </source>
</evidence>
<dbReference type="OrthoDB" id="2881271at2759"/>
<protein>
    <recommendedName>
        <fullName evidence="4">Fungal-type protein kinase domain-containing protein</fullName>
    </recommendedName>
</protein>
<dbReference type="InParanoid" id="A0A0C3JEK1"/>
<keyword evidence="3" id="KW-1185">Reference proteome</keyword>
<reference evidence="2 3" key="1">
    <citation type="submission" date="2014-04" db="EMBL/GenBank/DDBJ databases">
        <authorList>
            <consortium name="DOE Joint Genome Institute"/>
            <person name="Kuo A."/>
            <person name="Kohler A."/>
            <person name="Costa M.D."/>
            <person name="Nagy L.G."/>
            <person name="Floudas D."/>
            <person name="Copeland A."/>
            <person name="Barry K.W."/>
            <person name="Cichocki N."/>
            <person name="Veneault-Fourrey C."/>
            <person name="LaButti K."/>
            <person name="Lindquist E.A."/>
            <person name="Lipzen A."/>
            <person name="Lundell T."/>
            <person name="Morin E."/>
            <person name="Murat C."/>
            <person name="Sun H."/>
            <person name="Tunlid A."/>
            <person name="Henrissat B."/>
            <person name="Grigoriev I.V."/>
            <person name="Hibbett D.S."/>
            <person name="Martin F."/>
            <person name="Nordberg H.P."/>
            <person name="Cantor M.N."/>
            <person name="Hua S.X."/>
        </authorList>
    </citation>
    <scope>NUCLEOTIDE SEQUENCE [LARGE SCALE GENOMIC DNA]</scope>
    <source>
        <strain evidence="2 3">Marx 270</strain>
    </source>
</reference>
<name>A0A0C3JEK1_PISTI</name>
<dbReference type="EMBL" id="KN832054">
    <property type="protein sequence ID" value="KIN96051.1"/>
    <property type="molecule type" value="Genomic_DNA"/>
</dbReference>
<reference evidence="3" key="2">
    <citation type="submission" date="2015-01" db="EMBL/GenBank/DDBJ databases">
        <title>Evolutionary Origins and Diversification of the Mycorrhizal Mutualists.</title>
        <authorList>
            <consortium name="DOE Joint Genome Institute"/>
            <consortium name="Mycorrhizal Genomics Consortium"/>
            <person name="Kohler A."/>
            <person name="Kuo A."/>
            <person name="Nagy L.G."/>
            <person name="Floudas D."/>
            <person name="Copeland A."/>
            <person name="Barry K.W."/>
            <person name="Cichocki N."/>
            <person name="Veneault-Fourrey C."/>
            <person name="LaButti K."/>
            <person name="Lindquist E.A."/>
            <person name="Lipzen A."/>
            <person name="Lundell T."/>
            <person name="Morin E."/>
            <person name="Murat C."/>
            <person name="Riley R."/>
            <person name="Ohm R."/>
            <person name="Sun H."/>
            <person name="Tunlid A."/>
            <person name="Henrissat B."/>
            <person name="Grigoriev I.V."/>
            <person name="Hibbett D.S."/>
            <person name="Martin F."/>
        </authorList>
    </citation>
    <scope>NUCLEOTIDE SEQUENCE [LARGE SCALE GENOMIC DNA]</scope>
    <source>
        <strain evidence="3">Marx 270</strain>
    </source>
</reference>
<dbReference type="AlphaFoldDB" id="A0A0C3JEK1"/>
<feature type="region of interest" description="Disordered" evidence="1">
    <location>
        <begin position="121"/>
        <end position="145"/>
    </location>
</feature>
<accession>A0A0C3JEK1</accession>
<evidence type="ECO:0008006" key="4">
    <source>
        <dbReference type="Google" id="ProtNLM"/>
    </source>
</evidence>
<sequence length="401" mass="44174">MKPKAPEGKYIGPFPVRGFLDAFLPCHERLPDTTIVDVKKLGNITEVESNSDLFGPFISVMQECTPGMTFEEANDRDNEIRAGTGDCNVVSDVCLYSEKPETDVDFSPLGLCVMFRPSTAYDPSEDPHSTATPTSNSKGSIIPQGAARRRAKSPLTLSLNSTHSRAFAFSALILKDEARLIRWDRAGAVVTSRFNYVDHSKLLAKFFWRFTHLSRGEQGHETSIRGLKLCTLSRKLGRATRVSPDEEASCVLDLQALRRRVEARKLDGKQVRGRFECPQPVELRGRNWRYEGIFGECEAKAGSKGTAGKRDDREGEAGYKILLGPAGQPLTSFGSAKEMTQGMLEVVCGTDHAYQTAGHLHHNICPGNIHSTEQGCAFLIGWDVGTPAEKRSEPLRVDGKT</sequence>